<dbReference type="CDD" id="cd00267">
    <property type="entry name" value="ABC_ATPase"/>
    <property type="match status" value="1"/>
</dbReference>
<dbReference type="Gene3D" id="3.40.50.300">
    <property type="entry name" value="P-loop containing nucleotide triphosphate hydrolases"/>
    <property type="match status" value="1"/>
</dbReference>
<protein>
    <submittedName>
        <fullName evidence="2">AAA family ATPase</fullName>
    </submittedName>
</protein>
<dbReference type="InterPro" id="IPR027417">
    <property type="entry name" value="P-loop_NTPase"/>
</dbReference>
<evidence type="ECO:0000313" key="2">
    <source>
        <dbReference type="EMBL" id="QHA00033.1"/>
    </source>
</evidence>
<gene>
    <name evidence="2" type="ORF">GQ588_04910</name>
</gene>
<dbReference type="AlphaFoldDB" id="A0A857DGU8"/>
<sequence length="508" mass="58531">MIKSLYIEQFRAMKKLSIPLGRKITVIAGQNATCKSTLLGMIGQPFGLKDEKTIFDKPFSTKFSDIFKFSKNNDLPGEHEYQIEFFDSTLFGKNLEYIKSYKRAQHDTSHIRLVVGKTRGKGEGNLDYPVIYLGLKRTYPIGELREITESKPTLTESEIEIFNKWYKEIFFPQEKISPIQITSKLQKDTLAVNSEKYDYFANSAGQDNIGQILGAIISFDRLKAKLGDEYKGGILLIDEFDATLFPAAQTNLVDLFYKLAGKYNLQFVFTTHSLDTLEHIIDKRQHNNSDTEVLYFTNVYGKLDLIVAPQMQRIRSDLNMATISRSPLQKINLYCEDAEASWFIKRILGPQKTKYLNFCAATFGGDFLSSLAEKNISEFNSSIIVLDGDKKPSKAASNVLCLPGNANPENVFRQLLEDMPPDHVFWQNDLRYTKQVFEKELSKQTNGRYDDRNKMKAWFNNQKKFWGRGGSNIFKCWLDHHPEQAEDFRIRFVRVYNEIAKRRSIPTI</sequence>
<dbReference type="InterPro" id="IPR051396">
    <property type="entry name" value="Bact_Antivir_Def_Nuclease"/>
</dbReference>
<organism evidence="2 3">
    <name type="scientific">Dehalobacter restrictus</name>
    <dbReference type="NCBI Taxonomy" id="55583"/>
    <lineage>
        <taxon>Bacteria</taxon>
        <taxon>Bacillati</taxon>
        <taxon>Bacillota</taxon>
        <taxon>Clostridia</taxon>
        <taxon>Eubacteriales</taxon>
        <taxon>Desulfitobacteriaceae</taxon>
        <taxon>Dehalobacter</taxon>
    </lineage>
</organism>
<name>A0A857DGU8_9FIRM</name>
<evidence type="ECO:0000313" key="3">
    <source>
        <dbReference type="Proteomes" id="UP000430508"/>
    </source>
</evidence>
<dbReference type="PANTHER" id="PTHR43581">
    <property type="entry name" value="ATP/GTP PHOSPHATASE"/>
    <property type="match status" value="1"/>
</dbReference>
<proteinExistence type="predicted"/>
<dbReference type="RefSeq" id="WP_019225439.1">
    <property type="nucleotide sequence ID" value="NZ_CP046996.1"/>
</dbReference>
<reference evidence="2 3" key="1">
    <citation type="submission" date="2019-12" db="EMBL/GenBank/DDBJ databases">
        <title>Sequence classification of anaerobic respiratory reductive dehalogenases: First we see many, then we see few.</title>
        <authorList>
            <person name="Molenda O."/>
            <person name="Puentes Jacome L.A."/>
            <person name="Cao X."/>
            <person name="Nesbo C.L."/>
            <person name="Tang S."/>
            <person name="Morson N."/>
            <person name="Patron J."/>
            <person name="Lomheim L."/>
            <person name="Wishart D.S."/>
            <person name="Edwards E.A."/>
        </authorList>
    </citation>
    <scope>NUCLEOTIDE SEQUENCE [LARGE SCALE GENOMIC DNA]</scope>
    <source>
        <strain evidence="2 3">12DCA</strain>
    </source>
</reference>
<dbReference type="Proteomes" id="UP000430508">
    <property type="component" value="Chromosome"/>
</dbReference>
<dbReference type="InterPro" id="IPR041685">
    <property type="entry name" value="AAA_GajA/Old/RecF-like"/>
</dbReference>
<dbReference type="SUPFAM" id="SSF52540">
    <property type="entry name" value="P-loop containing nucleoside triphosphate hydrolases"/>
    <property type="match status" value="1"/>
</dbReference>
<evidence type="ECO:0000259" key="1">
    <source>
        <dbReference type="Pfam" id="PF13175"/>
    </source>
</evidence>
<feature type="domain" description="Endonuclease GajA/Old nuclease/RecF-like AAA" evidence="1">
    <location>
        <begin position="146"/>
        <end position="274"/>
    </location>
</feature>
<dbReference type="PANTHER" id="PTHR43581:SF4">
    <property type="entry name" value="ATP_GTP PHOSPHATASE"/>
    <property type="match status" value="1"/>
</dbReference>
<dbReference type="EMBL" id="CP046996">
    <property type="protein sequence ID" value="QHA00033.1"/>
    <property type="molecule type" value="Genomic_DNA"/>
</dbReference>
<dbReference type="Pfam" id="PF13175">
    <property type="entry name" value="AAA_15"/>
    <property type="match status" value="1"/>
</dbReference>
<accession>A0A857DGU8</accession>